<feature type="repeat" description="ANK" evidence="3">
    <location>
        <begin position="266"/>
        <end position="298"/>
    </location>
</feature>
<gene>
    <name evidence="6" type="ORF">L9F63_013161</name>
</gene>
<dbReference type="PANTHER" id="PTHR24198">
    <property type="entry name" value="ANKYRIN REPEAT AND PROTEIN KINASE DOMAIN-CONTAINING PROTEIN"/>
    <property type="match status" value="1"/>
</dbReference>
<feature type="transmembrane region" description="Helical" evidence="5">
    <location>
        <begin position="1269"/>
        <end position="1293"/>
    </location>
</feature>
<accession>A0AAD8EMJ1</accession>
<reference evidence="6" key="2">
    <citation type="submission" date="2023-05" db="EMBL/GenBank/DDBJ databases">
        <authorList>
            <person name="Fouks B."/>
        </authorList>
    </citation>
    <scope>NUCLEOTIDE SEQUENCE</scope>
    <source>
        <strain evidence="6">Stay&amp;Tobe</strain>
        <tissue evidence="6">Testes</tissue>
    </source>
</reference>
<evidence type="ECO:0000256" key="3">
    <source>
        <dbReference type="PROSITE-ProRule" id="PRU00023"/>
    </source>
</evidence>
<evidence type="ECO:0000256" key="4">
    <source>
        <dbReference type="SAM" id="MobiDB-lite"/>
    </source>
</evidence>
<feature type="repeat" description="ANK" evidence="3">
    <location>
        <begin position="133"/>
        <end position="165"/>
    </location>
</feature>
<feature type="repeat" description="ANK" evidence="3">
    <location>
        <begin position="363"/>
        <end position="395"/>
    </location>
</feature>
<feature type="compositionally biased region" description="Polar residues" evidence="4">
    <location>
        <begin position="13"/>
        <end position="43"/>
    </location>
</feature>
<keyword evidence="2 3" id="KW-0040">ANK repeat</keyword>
<evidence type="ECO:0000256" key="2">
    <source>
        <dbReference type="ARBA" id="ARBA00023043"/>
    </source>
</evidence>
<dbReference type="PRINTS" id="PR01415">
    <property type="entry name" value="ANKYRIN"/>
</dbReference>
<sequence length="1369" mass="148962">MTPSPVNGRENLTENSASTQSTSNNRTLKDSSNSSRNALKTTAQSGSGSVTNGTSNNSVQTFTKATAGDFVAKNKLQAGFGRSGWHLALKSALGTLQKGKIPLLLAVEAGNQSMCRELLGQQTAEQLKATTDNGDAAIHLAARRRDVDMVRILVDYGTNVDMQNGEGQTALHIAAAEGDETLVKYFYGVRANASITDNQDRTPMHLAAENGHAGVIELLVDKFKASIFERTKDGSTLMHIASLNGHAECAMMLFKKGVYLHMPNKGGARSIHTAARYGHVGIINTLLQKGEKVDDNYTALHIAVESAKPAVVETLLGYGADVHVTGGILLETPLHIAARVRDGDRCALMLLKSGAGPNIKTDDGQTPVHVASKHGNLTTLKLLLEDGGDPLMKSKIGETPLHLACRACHAEIVCHLITFVRDKKGAEAAKTYVNEVNDEGAGALHYAAQITKQEVVEPFSDKEVMKLLLNEGADVSQVTNKTQETPFHYIALAGNNDVLVEMLEHLTQTEVQKALNRQTAVGWTPLLIACHSGHMEMVNTLLNNHARVDVFDNEGRSALHLAADRGYLQVCDALLTHKAFINSKSRVGRTALHLAALNGYAHLVRFLVQDHNAAIDVLTLKKQTPLHLAAGAGQLEVCKLLLELGADIDATDDSGQKPIHAAAMNNYAEVAQLFLQQHPSLVMACTKDGNSCAHIAAMQGSIRVIEELMKFDRQGVISARNRITEATPLQLAAEGGHADVVRALVRAGASCTDENKAGFTALHLAAQNGHGQVLEVMRAANQSLRISSKKLGVTALHVAAYFGQADTVRELLQYVPATVKSDPPSGTSLVGELGNESGMTPLHLAAYSGNENVVRLLLNSAGVQVEAATTENGYNPLHLACFGGHITVVGLLLSRSAELLHSGDKHGKTGLHIAAHHGRYQMCEVLLGQGAEINATDKNGWTPLHSAARAGFLDVVKLLVESGASPKAETNYGSAPIWFATSEGHNDVLKYLMSKEHDTYGLMEDKRFVYNLMVVSKAHNNKPIEDFILVSPAPVDTAAKLSNIYIILSTKEKERAKDLVAAGKQCEAMATELLALAAGADSAGRILTATDRRNVEFLDVLIENEQKEVIAHTVVQRYLQEELWQGNLNWAAWRTLLLFIAFIFCPPVWVMFTLPLGHKYNKVPIIKFMSYLTSHIYLMIFLMLTGVTPIYPTVRNRLLPYCFVWLSGLLLFELTNPSDKTGLGWIKLCVLLFGIFGVGVHSVGMTGAIEKKYWPTMMYIRNQLFSMSFLFACVQILDFLSFHHLFGPWAIIIGNLMKDLARFLAVLAIFVFGFSMNIVSLNQPFVAPTEYQKKKTKTELLQNFGEDFFPHGPKPQISDYRCSTNQKIP</sequence>
<dbReference type="FunFam" id="1.25.40.20:FF:000329">
    <property type="entry name" value="No mechanoreceptor potential C, isoform D"/>
    <property type="match status" value="1"/>
</dbReference>
<dbReference type="Pfam" id="PF12796">
    <property type="entry name" value="Ank_2"/>
    <property type="match status" value="7"/>
</dbReference>
<feature type="repeat" description="ANK" evidence="3">
    <location>
        <begin position="906"/>
        <end position="938"/>
    </location>
</feature>
<dbReference type="Proteomes" id="UP001233999">
    <property type="component" value="Unassembled WGS sequence"/>
</dbReference>
<evidence type="ECO:0008006" key="8">
    <source>
        <dbReference type="Google" id="ProtNLM"/>
    </source>
</evidence>
<evidence type="ECO:0000256" key="1">
    <source>
        <dbReference type="ARBA" id="ARBA00022737"/>
    </source>
</evidence>
<dbReference type="GO" id="GO:0005737">
    <property type="term" value="C:cytoplasm"/>
    <property type="evidence" value="ECO:0007669"/>
    <property type="project" value="TreeGrafter"/>
</dbReference>
<evidence type="ECO:0000313" key="7">
    <source>
        <dbReference type="Proteomes" id="UP001233999"/>
    </source>
</evidence>
<feature type="repeat" description="ANK" evidence="3">
    <location>
        <begin position="166"/>
        <end position="198"/>
    </location>
</feature>
<comment type="caution">
    <text evidence="6">The sequence shown here is derived from an EMBL/GenBank/DDBJ whole genome shotgun (WGS) entry which is preliminary data.</text>
</comment>
<feature type="region of interest" description="Disordered" evidence="4">
    <location>
        <begin position="1"/>
        <end position="57"/>
    </location>
</feature>
<feature type="repeat" description="ANK" evidence="3">
    <location>
        <begin position="837"/>
        <end position="859"/>
    </location>
</feature>
<feature type="repeat" description="ANK" evidence="3">
    <location>
        <begin position="757"/>
        <end position="789"/>
    </location>
</feature>
<evidence type="ECO:0000256" key="5">
    <source>
        <dbReference type="SAM" id="Phobius"/>
    </source>
</evidence>
<feature type="repeat" description="ANK" evidence="3">
    <location>
        <begin position="329"/>
        <end position="362"/>
    </location>
</feature>
<protein>
    <recommendedName>
        <fullName evidence="8">No mechanoreceptor potential C</fullName>
    </recommendedName>
</protein>
<feature type="repeat" description="ANK" evidence="3">
    <location>
        <begin position="521"/>
        <end position="553"/>
    </location>
</feature>
<reference evidence="6" key="1">
    <citation type="journal article" date="2023" name="IScience">
        <title>Live-bearing cockroach genome reveals convergent evolutionary mechanisms linked to viviparity in insects and beyond.</title>
        <authorList>
            <person name="Fouks B."/>
            <person name="Harrison M.C."/>
            <person name="Mikhailova A.A."/>
            <person name="Marchal E."/>
            <person name="English S."/>
            <person name="Carruthers M."/>
            <person name="Jennings E.C."/>
            <person name="Chiamaka E.L."/>
            <person name="Frigard R.A."/>
            <person name="Pippel M."/>
            <person name="Attardo G.M."/>
            <person name="Benoit J.B."/>
            <person name="Bornberg-Bauer E."/>
            <person name="Tobe S.S."/>
        </authorList>
    </citation>
    <scope>NUCLEOTIDE SEQUENCE</scope>
    <source>
        <strain evidence="6">Stay&amp;Tobe</strain>
    </source>
</reference>
<feature type="compositionally biased region" description="Low complexity" evidence="4">
    <location>
        <begin position="44"/>
        <end position="57"/>
    </location>
</feature>
<organism evidence="6 7">
    <name type="scientific">Diploptera punctata</name>
    <name type="common">Pacific beetle cockroach</name>
    <dbReference type="NCBI Taxonomy" id="6984"/>
    <lineage>
        <taxon>Eukaryota</taxon>
        <taxon>Metazoa</taxon>
        <taxon>Ecdysozoa</taxon>
        <taxon>Arthropoda</taxon>
        <taxon>Hexapoda</taxon>
        <taxon>Insecta</taxon>
        <taxon>Pterygota</taxon>
        <taxon>Neoptera</taxon>
        <taxon>Polyneoptera</taxon>
        <taxon>Dictyoptera</taxon>
        <taxon>Blattodea</taxon>
        <taxon>Blaberoidea</taxon>
        <taxon>Blaberidae</taxon>
        <taxon>Diplopterinae</taxon>
        <taxon>Diploptera</taxon>
    </lineage>
</organism>
<feature type="repeat" description="ANK" evidence="3">
    <location>
        <begin position="233"/>
        <end position="265"/>
    </location>
</feature>
<feature type="repeat" description="ANK" evidence="3">
    <location>
        <begin position="939"/>
        <end position="971"/>
    </location>
</feature>
<keyword evidence="5" id="KW-0812">Transmembrane</keyword>
<evidence type="ECO:0000313" key="6">
    <source>
        <dbReference type="EMBL" id="KAJ9595646.1"/>
    </source>
</evidence>
<feature type="transmembrane region" description="Helical" evidence="5">
    <location>
        <begin position="1168"/>
        <end position="1192"/>
    </location>
</feature>
<dbReference type="PANTHER" id="PTHR24198:SF165">
    <property type="entry name" value="ANKYRIN REPEAT-CONTAINING PROTEIN-RELATED"/>
    <property type="match status" value="1"/>
</dbReference>
<feature type="transmembrane region" description="Helical" evidence="5">
    <location>
        <begin position="1228"/>
        <end position="1249"/>
    </location>
</feature>
<feature type="repeat" description="ANK" evidence="3">
    <location>
        <begin position="872"/>
        <end position="904"/>
    </location>
</feature>
<dbReference type="PROSITE" id="PS50088">
    <property type="entry name" value="ANK_REPEAT"/>
    <property type="match status" value="20"/>
</dbReference>
<feature type="repeat" description="ANK" evidence="3">
    <location>
        <begin position="791"/>
        <end position="813"/>
    </location>
</feature>
<feature type="repeat" description="ANK" evidence="3">
    <location>
        <begin position="199"/>
        <end position="222"/>
    </location>
</feature>
<dbReference type="PROSITE" id="PS50297">
    <property type="entry name" value="ANK_REP_REGION"/>
    <property type="match status" value="17"/>
</dbReference>
<feature type="region of interest" description="Disordered" evidence="4">
    <location>
        <begin position="1350"/>
        <end position="1369"/>
    </location>
</feature>
<feature type="repeat" description="ANK" evidence="3">
    <location>
        <begin position="295"/>
        <end position="327"/>
    </location>
</feature>
<keyword evidence="5" id="KW-1133">Transmembrane helix</keyword>
<dbReference type="Pfam" id="PF00023">
    <property type="entry name" value="Ank"/>
    <property type="match status" value="1"/>
</dbReference>
<keyword evidence="5" id="KW-0472">Membrane</keyword>
<keyword evidence="7" id="KW-1185">Reference proteome</keyword>
<dbReference type="Pfam" id="PF13606">
    <property type="entry name" value="Ank_3"/>
    <property type="match status" value="1"/>
</dbReference>
<name>A0AAD8EMJ1_DIPPU</name>
<feature type="repeat" description="ANK" evidence="3">
    <location>
        <begin position="621"/>
        <end position="653"/>
    </location>
</feature>
<feature type="repeat" description="ANK" evidence="3">
    <location>
        <begin position="724"/>
        <end position="756"/>
    </location>
</feature>
<dbReference type="InterPro" id="IPR036770">
    <property type="entry name" value="Ankyrin_rpt-contain_sf"/>
</dbReference>
<dbReference type="EMBL" id="JASPKZ010002322">
    <property type="protein sequence ID" value="KAJ9595646.1"/>
    <property type="molecule type" value="Genomic_DNA"/>
</dbReference>
<feature type="repeat" description="ANK" evidence="3">
    <location>
        <begin position="587"/>
        <end position="609"/>
    </location>
</feature>
<feature type="repeat" description="ANK" evidence="3">
    <location>
        <begin position="439"/>
        <end position="480"/>
    </location>
</feature>
<keyword evidence="1" id="KW-0677">Repeat</keyword>
<feature type="transmembrane region" description="Helical" evidence="5">
    <location>
        <begin position="1300"/>
        <end position="1319"/>
    </location>
</feature>
<dbReference type="SMART" id="SM00248">
    <property type="entry name" value="ANK"/>
    <property type="match status" value="26"/>
</dbReference>
<feature type="repeat" description="ANK" evidence="3">
    <location>
        <begin position="554"/>
        <end position="586"/>
    </location>
</feature>
<feature type="non-terminal residue" evidence="6">
    <location>
        <position position="1369"/>
    </location>
</feature>
<dbReference type="InterPro" id="IPR002110">
    <property type="entry name" value="Ankyrin_rpt"/>
</dbReference>
<dbReference type="Gene3D" id="1.25.40.20">
    <property type="entry name" value="Ankyrin repeat-containing domain"/>
    <property type="match status" value="10"/>
</dbReference>
<dbReference type="Pfam" id="PF13637">
    <property type="entry name" value="Ank_4"/>
    <property type="match status" value="1"/>
</dbReference>
<feature type="transmembrane region" description="Helical" evidence="5">
    <location>
        <begin position="1136"/>
        <end position="1156"/>
    </location>
</feature>
<proteinExistence type="predicted"/>
<dbReference type="SUPFAM" id="SSF48403">
    <property type="entry name" value="Ankyrin repeat"/>
    <property type="match status" value="3"/>
</dbReference>